<dbReference type="PANTHER" id="PTHR16151:SF2">
    <property type="entry name" value="HAUS AUGMIN-LIKE COMPLEX SUBUNIT 6"/>
    <property type="match status" value="1"/>
</dbReference>
<name>A0A7L2HT35_SAGSE</name>
<feature type="non-terminal residue" evidence="1">
    <location>
        <position position="188"/>
    </location>
</feature>
<evidence type="ECO:0000313" key="1">
    <source>
        <dbReference type="EMBL" id="NXR01907.1"/>
    </source>
</evidence>
<dbReference type="Proteomes" id="UP000539599">
    <property type="component" value="Unassembled WGS sequence"/>
</dbReference>
<organism evidence="1 2">
    <name type="scientific">Sagittarius serpentarius</name>
    <name type="common">Secretary bird</name>
    <dbReference type="NCBI Taxonomy" id="56258"/>
    <lineage>
        <taxon>Eukaryota</taxon>
        <taxon>Metazoa</taxon>
        <taxon>Chordata</taxon>
        <taxon>Craniata</taxon>
        <taxon>Vertebrata</taxon>
        <taxon>Euteleostomi</taxon>
        <taxon>Archelosauria</taxon>
        <taxon>Archosauria</taxon>
        <taxon>Dinosauria</taxon>
        <taxon>Saurischia</taxon>
        <taxon>Theropoda</taxon>
        <taxon>Coelurosauria</taxon>
        <taxon>Aves</taxon>
        <taxon>Neognathae</taxon>
        <taxon>Neoaves</taxon>
        <taxon>Telluraves</taxon>
        <taxon>Accipitrimorphae</taxon>
        <taxon>Accipitriformes</taxon>
        <taxon>Sagittariidae</taxon>
        <taxon>Sagittarius</taxon>
    </lineage>
</organism>
<dbReference type="EMBL" id="VWYJ01024504">
    <property type="protein sequence ID" value="NXR01907.1"/>
    <property type="molecule type" value="Genomic_DNA"/>
</dbReference>
<feature type="non-terminal residue" evidence="1">
    <location>
        <position position="1"/>
    </location>
</feature>
<evidence type="ECO:0000313" key="2">
    <source>
        <dbReference type="Proteomes" id="UP000539599"/>
    </source>
</evidence>
<gene>
    <name evidence="1" type="primary">Haus6_1</name>
    <name evidence="1" type="ORF">SAGSER_R14167</name>
</gene>
<dbReference type="AlphaFoldDB" id="A0A7L2HT35"/>
<dbReference type="GO" id="GO:0008017">
    <property type="term" value="F:microtubule binding"/>
    <property type="evidence" value="ECO:0007669"/>
    <property type="project" value="TreeGrafter"/>
</dbReference>
<reference evidence="1 2" key="1">
    <citation type="submission" date="2019-09" db="EMBL/GenBank/DDBJ databases">
        <title>Bird 10,000 Genomes (B10K) Project - Family phase.</title>
        <authorList>
            <person name="Zhang G."/>
        </authorList>
    </citation>
    <scope>NUCLEOTIDE SEQUENCE [LARGE SCALE GENOMIC DNA]</scope>
    <source>
        <strain evidence="1">B10K-DU-011-38</strain>
        <tissue evidence="1">Muscle</tissue>
    </source>
</reference>
<dbReference type="InterPro" id="IPR026797">
    <property type="entry name" value="HAUS_6"/>
</dbReference>
<dbReference type="GO" id="GO:1990498">
    <property type="term" value="C:mitotic spindle microtubule"/>
    <property type="evidence" value="ECO:0007669"/>
    <property type="project" value="TreeGrafter"/>
</dbReference>
<protein>
    <submittedName>
        <fullName evidence="1">HAUS6 protein</fullName>
    </submittedName>
</protein>
<dbReference type="PANTHER" id="PTHR16151">
    <property type="entry name" value="HAUS AUGMIN-LIKE COMPLEX SUBUNIT 6"/>
    <property type="match status" value="1"/>
</dbReference>
<proteinExistence type="predicted"/>
<accession>A0A7L2HT35</accession>
<dbReference type="GO" id="GO:0051225">
    <property type="term" value="P:spindle assembly"/>
    <property type="evidence" value="ECO:0007669"/>
    <property type="project" value="InterPro"/>
</dbReference>
<dbReference type="GO" id="GO:0070652">
    <property type="term" value="C:HAUS complex"/>
    <property type="evidence" value="ECO:0007669"/>
    <property type="project" value="InterPro"/>
</dbReference>
<sequence length="188" mass="22074">AYRMKQKDQNKNDRTERIEKVRSMWTLIMEILTSLKEEKEAVDSVLEDCADQCILDGTDVVLHIPQLLIQRVECNVPQTYTGNLYEAEKLNFLTVILLLNEALRAVRDEHCQCELKQLQVIENSSMQCHRLLQNVAANRLKAEQERIMSMSGSTRQQEDWEEKWKTFLGRCPFNFTWCQYPVSSVQFI</sequence>
<keyword evidence="2" id="KW-1185">Reference proteome</keyword>
<comment type="caution">
    <text evidence="1">The sequence shown here is derived from an EMBL/GenBank/DDBJ whole genome shotgun (WGS) entry which is preliminary data.</text>
</comment>